<gene>
    <name evidence="2" type="ORF">B9L19_11415</name>
</gene>
<proteinExistence type="predicted"/>
<dbReference type="Proteomes" id="UP000198378">
    <property type="component" value="Unassembled WGS sequence"/>
</dbReference>
<dbReference type="KEGG" id="gtm:GT3921_12445"/>
<protein>
    <submittedName>
        <fullName evidence="2">Uncharacterized protein</fullName>
    </submittedName>
</protein>
<reference evidence="2 3" key="1">
    <citation type="submission" date="2017-05" db="EMBL/GenBank/DDBJ databases">
        <title>The genome sequence of Geobacillus thermocatenulatus DSM 730.</title>
        <authorList>
            <person name="Ramaloko W.T."/>
            <person name="Koen N."/>
            <person name="Polliack S."/>
            <person name="Aliyu H."/>
            <person name="Lebre P."/>
            <person name="Mohr T."/>
            <person name="Oswald F."/>
            <person name="Zwick M."/>
            <person name="Neumann A."/>
            <person name="Syldatk C."/>
            <person name="Cowan D."/>
            <person name="De Maayer P."/>
        </authorList>
    </citation>
    <scope>NUCLEOTIDE SEQUENCE [LARGE SCALE GENOMIC DNA]</scope>
    <source>
        <strain evidence="2 3">BGSC 93A1</strain>
    </source>
</reference>
<feature type="compositionally biased region" description="Basic and acidic residues" evidence="1">
    <location>
        <begin position="173"/>
        <end position="185"/>
    </location>
</feature>
<organism evidence="2 3">
    <name type="scientific">Geobacillus thermocatenulatus</name>
    <dbReference type="NCBI Taxonomy" id="33938"/>
    <lineage>
        <taxon>Bacteria</taxon>
        <taxon>Bacillati</taxon>
        <taxon>Bacillota</taxon>
        <taxon>Bacilli</taxon>
        <taxon>Bacillales</taxon>
        <taxon>Anoxybacillaceae</taxon>
        <taxon>Geobacillus</taxon>
        <taxon>Geobacillus thermoleovorans group</taxon>
    </lineage>
</organism>
<evidence type="ECO:0000313" key="3">
    <source>
        <dbReference type="Proteomes" id="UP000198378"/>
    </source>
</evidence>
<name>A0A226Q2M8_9BACL</name>
<dbReference type="NCBIfam" id="TIGR03984">
    <property type="entry name" value="CRISPR-associated protein Csx19"/>
    <property type="match status" value="1"/>
</dbReference>
<comment type="caution">
    <text evidence="2">The sequence shown here is derived from an EMBL/GenBank/DDBJ whole genome shotgun (WGS) entry which is preliminary data.</text>
</comment>
<sequence length="191" mass="22439">MKVHKVEGQSLVELIAKHLNSPTAYVLAWLDHTVQVGIWRNHNIMFFNGHIEERYVQEIRIFHESAELHVRRFGGKFIGRMIIEDETLLAFDETHYILGSVESWSDGWLKIADKNRGFELYVPSNKRLSGKLCYKVRNYLKEDEHGQLYFYDARLLAFCEPNGRFLSEGEDNEEKRETRSSRKSDNICQSI</sequence>
<dbReference type="RefSeq" id="WP_025949141.1">
    <property type="nucleotide sequence ID" value="NZ_CP018058.1"/>
</dbReference>
<dbReference type="InterPro" id="IPR023815">
    <property type="entry name" value="CRISPR-assoc_Csx19"/>
</dbReference>
<accession>A0A226Q2M8</accession>
<dbReference type="AlphaFoldDB" id="A0A226Q2M8"/>
<feature type="region of interest" description="Disordered" evidence="1">
    <location>
        <begin position="168"/>
        <end position="191"/>
    </location>
</feature>
<evidence type="ECO:0000256" key="1">
    <source>
        <dbReference type="SAM" id="MobiDB-lite"/>
    </source>
</evidence>
<evidence type="ECO:0000313" key="2">
    <source>
        <dbReference type="EMBL" id="OXB86154.1"/>
    </source>
</evidence>
<keyword evidence="3" id="KW-1185">Reference proteome</keyword>
<dbReference type="EMBL" id="NEWK01000002">
    <property type="protein sequence ID" value="OXB86154.1"/>
    <property type="molecule type" value="Genomic_DNA"/>
</dbReference>